<feature type="domain" description="SOCS box" evidence="3">
    <location>
        <begin position="272"/>
        <end position="312"/>
    </location>
</feature>
<name>A0A8T0FMR0_ARGBR</name>
<proteinExistence type="predicted"/>
<reference evidence="4" key="2">
    <citation type="submission" date="2020-06" db="EMBL/GenBank/DDBJ databases">
        <authorList>
            <person name="Sheffer M."/>
        </authorList>
    </citation>
    <scope>NUCLEOTIDE SEQUENCE</scope>
</reference>
<evidence type="ECO:0000259" key="3">
    <source>
        <dbReference type="PROSITE" id="PS50225"/>
    </source>
</evidence>
<dbReference type="PANTHER" id="PTHR20966">
    <property type="entry name" value="ANKYRIN REPEAT AND SOCS BOX PROTEIN 17"/>
    <property type="match status" value="1"/>
</dbReference>
<dbReference type="InterPro" id="IPR036036">
    <property type="entry name" value="SOCS_box-like_dom_sf"/>
</dbReference>
<comment type="caution">
    <text evidence="4">The sequence shown here is derived from an EMBL/GenBank/DDBJ whole genome shotgun (WGS) entry which is preliminary data.</text>
</comment>
<gene>
    <name evidence="4" type="ORF">HNY73_004067</name>
</gene>
<dbReference type="AlphaFoldDB" id="A0A8T0FMR0"/>
<dbReference type="EMBL" id="JABXBU010000003">
    <property type="protein sequence ID" value="KAF8792477.1"/>
    <property type="molecule type" value="Genomic_DNA"/>
</dbReference>
<dbReference type="SUPFAM" id="SSF158235">
    <property type="entry name" value="SOCS box-like"/>
    <property type="match status" value="1"/>
</dbReference>
<evidence type="ECO:0000313" key="4">
    <source>
        <dbReference type="EMBL" id="KAF8792477.1"/>
    </source>
</evidence>
<accession>A0A8T0FMR0</accession>
<dbReference type="PROSITE" id="PS50225">
    <property type="entry name" value="SOCS"/>
    <property type="match status" value="1"/>
</dbReference>
<dbReference type="Pfam" id="PF07525">
    <property type="entry name" value="SOCS_box"/>
    <property type="match status" value="1"/>
</dbReference>
<keyword evidence="5" id="KW-1185">Reference proteome</keyword>
<dbReference type="SMART" id="SM00969">
    <property type="entry name" value="SOCS_box"/>
    <property type="match status" value="1"/>
</dbReference>
<dbReference type="PANTHER" id="PTHR20966:SF2">
    <property type="entry name" value="ANKYRIN REPEAT AND SOCS BOX PROTEIN 17"/>
    <property type="match status" value="1"/>
</dbReference>
<dbReference type="CDD" id="cd03716">
    <property type="entry name" value="SOCS_ASB_like"/>
    <property type="match status" value="1"/>
</dbReference>
<dbReference type="InterPro" id="IPR039147">
    <property type="entry name" value="ASB17"/>
</dbReference>
<evidence type="ECO:0000256" key="1">
    <source>
        <dbReference type="ARBA" id="ARBA00022786"/>
    </source>
</evidence>
<organism evidence="4 5">
    <name type="scientific">Argiope bruennichi</name>
    <name type="common">Wasp spider</name>
    <name type="synonym">Aranea bruennichi</name>
    <dbReference type="NCBI Taxonomy" id="94029"/>
    <lineage>
        <taxon>Eukaryota</taxon>
        <taxon>Metazoa</taxon>
        <taxon>Ecdysozoa</taxon>
        <taxon>Arthropoda</taxon>
        <taxon>Chelicerata</taxon>
        <taxon>Arachnida</taxon>
        <taxon>Araneae</taxon>
        <taxon>Araneomorphae</taxon>
        <taxon>Entelegynae</taxon>
        <taxon>Araneoidea</taxon>
        <taxon>Araneidae</taxon>
        <taxon>Argiope</taxon>
    </lineage>
</organism>
<dbReference type="InterPro" id="IPR001496">
    <property type="entry name" value="SOCS_box"/>
</dbReference>
<evidence type="ECO:0000256" key="2">
    <source>
        <dbReference type="ARBA" id="ARBA00023043"/>
    </source>
</evidence>
<keyword evidence="2" id="KW-0040">ANK repeat</keyword>
<keyword evidence="1" id="KW-0833">Ubl conjugation pathway</keyword>
<dbReference type="Proteomes" id="UP000807504">
    <property type="component" value="Unassembled WGS sequence"/>
</dbReference>
<dbReference type="GO" id="GO:0035556">
    <property type="term" value="P:intracellular signal transduction"/>
    <property type="evidence" value="ECO:0007669"/>
    <property type="project" value="InterPro"/>
</dbReference>
<reference evidence="4" key="1">
    <citation type="journal article" date="2020" name="bioRxiv">
        <title>Chromosome-level reference genome of the European wasp spider Argiope bruennichi: a resource for studies on range expansion and evolutionary adaptation.</title>
        <authorList>
            <person name="Sheffer M.M."/>
            <person name="Hoppe A."/>
            <person name="Krehenwinkel H."/>
            <person name="Uhl G."/>
            <person name="Kuss A.W."/>
            <person name="Jensen L."/>
            <person name="Jensen C."/>
            <person name="Gillespie R.G."/>
            <person name="Hoff K.J."/>
            <person name="Prost S."/>
        </authorList>
    </citation>
    <scope>NUCLEOTIDE SEQUENCE</scope>
</reference>
<evidence type="ECO:0000313" key="5">
    <source>
        <dbReference type="Proteomes" id="UP000807504"/>
    </source>
</evidence>
<sequence>MHLKTSKCSAHIEEVIRKFIKVCTVLDLQTELTREDVHQYEFMADLLKVCYEANIQDSQMVTTLVKMVIDRCKVELSDIRYVKQPHYPLEFFKYILEHVINAKFDIVSYCNDNPRTLWEYSRNFSVVSAVSFGNKDRTLALLKYGFEVFPEYEARRSGHGFPFIEEVVPKAHQIVLQMMSVMRSLNLIIMNSTHYSNNGLLTLTKDQKECFRLIWRAIPEAFVKFAEMGLSITAEYFHLAQHGILEPVRYEENTKSCIMYEMCFKDMASGAREPRSLQHLCRCTVRKSLRESWNLPHGIYKLGLPKILELYLNLEFD</sequence>
<dbReference type="Gene3D" id="1.10.750.20">
    <property type="entry name" value="SOCS box"/>
    <property type="match status" value="1"/>
</dbReference>
<protein>
    <recommendedName>
        <fullName evidence="3">SOCS box domain-containing protein</fullName>
    </recommendedName>
</protein>